<evidence type="ECO:0000259" key="4">
    <source>
        <dbReference type="PROSITE" id="PS50975"/>
    </source>
</evidence>
<comment type="similarity">
    <text evidence="1">Belongs to the D-alanine--D-alanine ligase family.</text>
</comment>
<evidence type="ECO:0000256" key="1">
    <source>
        <dbReference type="ARBA" id="ARBA00010871"/>
    </source>
</evidence>
<dbReference type="InterPro" id="IPR011095">
    <property type="entry name" value="Dala_Dala_lig_C"/>
</dbReference>
<dbReference type="PANTHER" id="PTHR23132">
    <property type="entry name" value="D-ALANINE--D-ALANINE LIGASE"/>
    <property type="match status" value="1"/>
</dbReference>
<dbReference type="PROSITE" id="PS50975">
    <property type="entry name" value="ATP_GRASP"/>
    <property type="match status" value="1"/>
</dbReference>
<dbReference type="GO" id="GO:0046872">
    <property type="term" value="F:metal ion binding"/>
    <property type="evidence" value="ECO:0007669"/>
    <property type="project" value="InterPro"/>
</dbReference>
<keyword evidence="2" id="KW-0436">Ligase</keyword>
<keyword evidence="3" id="KW-0067">ATP-binding</keyword>
<organism evidence="5">
    <name type="scientific">Mesoaciditoga lauensis</name>
    <dbReference type="NCBI Taxonomy" id="1495039"/>
    <lineage>
        <taxon>Bacteria</taxon>
        <taxon>Thermotogati</taxon>
        <taxon>Thermotogota</taxon>
        <taxon>Thermotogae</taxon>
        <taxon>Mesoaciditogales</taxon>
        <taxon>Mesoaciditogaceae</taxon>
        <taxon>Mesoaciditoga</taxon>
    </lineage>
</organism>
<dbReference type="Pfam" id="PF07478">
    <property type="entry name" value="Dala_Dala_lig_C"/>
    <property type="match status" value="1"/>
</dbReference>
<accession>A0A7V3VS62</accession>
<dbReference type="PANTHER" id="PTHR23132:SF23">
    <property type="entry name" value="D-ALANINE--D-ALANINE LIGASE B"/>
    <property type="match status" value="1"/>
</dbReference>
<evidence type="ECO:0000256" key="3">
    <source>
        <dbReference type="PROSITE-ProRule" id="PRU00409"/>
    </source>
</evidence>
<reference evidence="5" key="1">
    <citation type="journal article" date="2020" name="mSystems">
        <title>Genome- and Community-Level Interaction Insights into Carbon Utilization and Element Cycling Functions of Hydrothermarchaeota in Hydrothermal Sediment.</title>
        <authorList>
            <person name="Zhou Z."/>
            <person name="Liu Y."/>
            <person name="Xu W."/>
            <person name="Pan J."/>
            <person name="Luo Z.H."/>
            <person name="Li M."/>
        </authorList>
    </citation>
    <scope>NUCLEOTIDE SEQUENCE [LARGE SCALE GENOMIC DNA]</scope>
    <source>
        <strain evidence="5">SpSt-966</strain>
    </source>
</reference>
<protein>
    <submittedName>
        <fullName evidence="5">ATP-grasp domain-containing protein</fullName>
    </submittedName>
</protein>
<dbReference type="Gene3D" id="3.30.1490.20">
    <property type="entry name" value="ATP-grasp fold, A domain"/>
    <property type="match status" value="1"/>
</dbReference>
<evidence type="ECO:0000313" key="5">
    <source>
        <dbReference type="EMBL" id="HGE74824.1"/>
    </source>
</evidence>
<evidence type="ECO:0000256" key="2">
    <source>
        <dbReference type="ARBA" id="ARBA00022598"/>
    </source>
</evidence>
<dbReference type="EMBL" id="DTPE01000074">
    <property type="protein sequence ID" value="HGE74824.1"/>
    <property type="molecule type" value="Genomic_DNA"/>
</dbReference>
<proteinExistence type="inferred from homology"/>
<dbReference type="AlphaFoldDB" id="A0A7V3VS62"/>
<dbReference type="InterPro" id="IPR011761">
    <property type="entry name" value="ATP-grasp"/>
</dbReference>
<feature type="domain" description="ATP-grasp" evidence="4">
    <location>
        <begin position="95"/>
        <end position="302"/>
    </location>
</feature>
<sequence>MKFLIVKDSIAEPQRARTVDAIFDALHTFAKVDVVIADKLAEAMHKDEIIFNLAIGQRHDFMQGKIAAISEMYGYEYVGSSSYTHYLCLDKFVAKNVLKSYGVRIPSGVLFDGKNFTGKVSALPVIIKPVAEGSGIGIDHESLCENAEEIEKIAINKFQKLKEPILVERFLDGPEVTVGVIGYGESTLVLPELEIDFSHLPDGIERYYSQRVKEDFCENVIYRCPSAFDKKVKARIHQTALKVFETLKARDYLRMDMRIVDGIPYVIEVNSMPGLDPQTSDLPKMIEPMNKDYEWLIKAIVKRAIDRIGG</sequence>
<keyword evidence="3" id="KW-0547">Nucleotide-binding</keyword>
<dbReference type="Gene3D" id="3.30.470.20">
    <property type="entry name" value="ATP-grasp fold, B domain"/>
    <property type="match status" value="1"/>
</dbReference>
<dbReference type="InterPro" id="IPR013815">
    <property type="entry name" value="ATP_grasp_subdomain_1"/>
</dbReference>
<name>A0A7V3VS62_9BACT</name>
<dbReference type="GO" id="GO:0008716">
    <property type="term" value="F:D-alanine-D-alanine ligase activity"/>
    <property type="evidence" value="ECO:0007669"/>
    <property type="project" value="InterPro"/>
</dbReference>
<gene>
    <name evidence="5" type="ORF">ENX73_01705</name>
</gene>
<dbReference type="GO" id="GO:0005524">
    <property type="term" value="F:ATP binding"/>
    <property type="evidence" value="ECO:0007669"/>
    <property type="project" value="UniProtKB-UniRule"/>
</dbReference>
<dbReference type="SUPFAM" id="SSF56059">
    <property type="entry name" value="Glutathione synthetase ATP-binding domain-like"/>
    <property type="match status" value="1"/>
</dbReference>
<comment type="caution">
    <text evidence="5">The sequence shown here is derived from an EMBL/GenBank/DDBJ whole genome shotgun (WGS) entry which is preliminary data.</text>
</comment>